<gene>
    <name evidence="8" type="ORF">BCV72DRAFT_201784</name>
</gene>
<evidence type="ECO:0000259" key="7">
    <source>
        <dbReference type="SMART" id="SM00983"/>
    </source>
</evidence>
<evidence type="ECO:0000313" key="8">
    <source>
        <dbReference type="EMBL" id="ORE09304.1"/>
    </source>
</evidence>
<dbReference type="SUPFAM" id="SSF63999">
    <property type="entry name" value="Thiamin pyrophosphokinase, catalytic domain"/>
    <property type="match status" value="1"/>
</dbReference>
<dbReference type="PANTHER" id="PTHR13622:SF8">
    <property type="entry name" value="THIAMIN PYROPHOSPHOKINASE 1"/>
    <property type="match status" value="1"/>
</dbReference>
<dbReference type="Pfam" id="PF04265">
    <property type="entry name" value="TPK_B1_binding"/>
    <property type="match status" value="1"/>
</dbReference>
<organism evidence="8">
    <name type="scientific">Rhizopus microsporus var. microsporus</name>
    <dbReference type="NCBI Taxonomy" id="86635"/>
    <lineage>
        <taxon>Eukaryota</taxon>
        <taxon>Fungi</taxon>
        <taxon>Fungi incertae sedis</taxon>
        <taxon>Mucoromycota</taxon>
        <taxon>Mucoromycotina</taxon>
        <taxon>Mucoromycetes</taxon>
        <taxon>Mucorales</taxon>
        <taxon>Mucorineae</taxon>
        <taxon>Rhizopodaceae</taxon>
        <taxon>Rhizopus</taxon>
    </lineage>
</organism>
<comment type="similarity">
    <text evidence="2">Belongs to the thiamine pyrophosphokinase family.</text>
</comment>
<keyword evidence="5 8" id="KW-0418">Kinase</keyword>
<protein>
    <submittedName>
        <fullName evidence="8">Thiamine pyrophosphokinase</fullName>
    </submittedName>
</protein>
<evidence type="ECO:0000256" key="4">
    <source>
        <dbReference type="ARBA" id="ARBA00022741"/>
    </source>
</evidence>
<evidence type="ECO:0000256" key="3">
    <source>
        <dbReference type="ARBA" id="ARBA00022679"/>
    </source>
</evidence>
<dbReference type="Pfam" id="PF04263">
    <property type="entry name" value="TPK_catalytic"/>
    <property type="match status" value="1"/>
</dbReference>
<keyword evidence="4" id="KW-0547">Nucleotide-binding</keyword>
<keyword evidence="3" id="KW-0808">Transferase</keyword>
<dbReference type="GO" id="GO:0006772">
    <property type="term" value="P:thiamine metabolic process"/>
    <property type="evidence" value="ECO:0007669"/>
    <property type="project" value="InterPro"/>
</dbReference>
<name>A0A1X0RBE1_RHIZD</name>
<sequence length="212" mass="24007">ASLRFLADGGSNRLYDAFKHDKQLLEQGDLDSIRPDVREFYESKNVKITKIHEQDSTDFMKCVYLLQEKEQERDEIVKKLRLKLLLLYDIVATPALGGRFDQTMSSIHVLYLLKDQIKRKVILVSDENMTVLLDKGTHHIHCRLDLEGPTCGVMPIGAPAVISSKGLKWDMNSLACHFGGILSTCNVLNSDLIEIHTDSPVVWTVEIKQSVQ</sequence>
<dbReference type="SMART" id="SM00983">
    <property type="entry name" value="TPK_B1_binding"/>
    <property type="match status" value="1"/>
</dbReference>
<dbReference type="AlphaFoldDB" id="A0A1X0RBE1"/>
<feature type="non-terminal residue" evidence="8">
    <location>
        <position position="1"/>
    </location>
</feature>
<dbReference type="PANTHER" id="PTHR13622">
    <property type="entry name" value="THIAMIN PYROPHOSPHOKINASE"/>
    <property type="match status" value="1"/>
</dbReference>
<dbReference type="SUPFAM" id="SSF63862">
    <property type="entry name" value="Thiamin pyrophosphokinase, substrate-binding domain"/>
    <property type="match status" value="1"/>
</dbReference>
<reference evidence="8" key="1">
    <citation type="journal article" date="2016" name="Proc. Natl. Acad. Sci. U.S.A.">
        <title>Lipid metabolic changes in an early divergent fungus govern the establishment of a mutualistic symbiosis with endobacteria.</title>
        <authorList>
            <person name="Lastovetsky O.A."/>
            <person name="Gaspar M.L."/>
            <person name="Mondo S.J."/>
            <person name="LaButti K.M."/>
            <person name="Sandor L."/>
            <person name="Grigoriev I.V."/>
            <person name="Henry S.A."/>
            <person name="Pawlowska T.E."/>
        </authorList>
    </citation>
    <scope>NUCLEOTIDE SEQUENCE [LARGE SCALE GENOMIC DNA]</scope>
    <source>
        <strain evidence="8">ATCC 52814</strain>
    </source>
</reference>
<dbReference type="EMBL" id="KV921877">
    <property type="protein sequence ID" value="ORE09304.1"/>
    <property type="molecule type" value="Genomic_DNA"/>
</dbReference>
<evidence type="ECO:0000256" key="1">
    <source>
        <dbReference type="ARBA" id="ARBA00005078"/>
    </source>
</evidence>
<dbReference type="InterPro" id="IPR007371">
    <property type="entry name" value="TPK_catalytic"/>
</dbReference>
<dbReference type="GO" id="GO:0009229">
    <property type="term" value="P:thiamine diphosphate biosynthetic process"/>
    <property type="evidence" value="ECO:0007669"/>
    <property type="project" value="UniProtKB-UniPathway"/>
</dbReference>
<dbReference type="InterPro" id="IPR036371">
    <property type="entry name" value="TPK_B1-bd_sf"/>
</dbReference>
<dbReference type="GO" id="GO:0016301">
    <property type="term" value="F:kinase activity"/>
    <property type="evidence" value="ECO:0007669"/>
    <property type="project" value="UniProtKB-KW"/>
</dbReference>
<dbReference type="PIRSF" id="PIRSF031057">
    <property type="entry name" value="Thiamin_pyrophosphokinase"/>
    <property type="match status" value="1"/>
</dbReference>
<dbReference type="Gene3D" id="2.60.120.320">
    <property type="entry name" value="Thiamin pyrophosphokinase, thiamin-binding domain"/>
    <property type="match status" value="1"/>
</dbReference>
<dbReference type="GO" id="GO:0005524">
    <property type="term" value="F:ATP binding"/>
    <property type="evidence" value="ECO:0007669"/>
    <property type="project" value="UniProtKB-KW"/>
</dbReference>
<dbReference type="Proteomes" id="UP000242414">
    <property type="component" value="Unassembled WGS sequence"/>
</dbReference>
<dbReference type="InterPro" id="IPR016966">
    <property type="entry name" value="Thiamin_pyrophosphokinase_euk"/>
</dbReference>
<feature type="domain" description="Thiamin pyrophosphokinase thiamin-binding" evidence="7">
    <location>
        <begin position="136"/>
        <end position="201"/>
    </location>
</feature>
<dbReference type="OrthoDB" id="25149at2759"/>
<dbReference type="Gene3D" id="3.40.50.10240">
    <property type="entry name" value="Thiamin pyrophosphokinase, catalytic domain"/>
    <property type="match status" value="1"/>
</dbReference>
<accession>A0A1X0RBE1</accession>
<dbReference type="CDD" id="cd07995">
    <property type="entry name" value="TPK"/>
    <property type="match status" value="1"/>
</dbReference>
<dbReference type="UniPathway" id="UPA00060">
    <property type="reaction ID" value="UER00597"/>
</dbReference>
<dbReference type="InterPro" id="IPR007373">
    <property type="entry name" value="Thiamin_PyroPKinase_B1-bd"/>
</dbReference>
<comment type="pathway">
    <text evidence="1">Cofactor biosynthesis; thiamine diphosphate biosynthesis; thiamine diphosphate from thiamine: step 1/1.</text>
</comment>
<dbReference type="GO" id="GO:0030975">
    <property type="term" value="F:thiamine binding"/>
    <property type="evidence" value="ECO:0007669"/>
    <property type="project" value="InterPro"/>
</dbReference>
<evidence type="ECO:0000256" key="2">
    <source>
        <dbReference type="ARBA" id="ARBA00006785"/>
    </source>
</evidence>
<dbReference type="InterPro" id="IPR006282">
    <property type="entry name" value="Thi_PPkinase"/>
</dbReference>
<keyword evidence="6" id="KW-0067">ATP-binding</keyword>
<evidence type="ECO:0000256" key="6">
    <source>
        <dbReference type="ARBA" id="ARBA00022840"/>
    </source>
</evidence>
<dbReference type="GO" id="GO:0004788">
    <property type="term" value="F:thiamine diphosphokinase activity"/>
    <property type="evidence" value="ECO:0007669"/>
    <property type="project" value="InterPro"/>
</dbReference>
<dbReference type="InterPro" id="IPR036759">
    <property type="entry name" value="TPK_catalytic_sf"/>
</dbReference>
<proteinExistence type="inferred from homology"/>
<dbReference type="VEuPathDB" id="FungiDB:BCV72DRAFT_201784"/>
<dbReference type="FunFam" id="2.60.120.320:FF:000001">
    <property type="entry name" value="Thiamine pyrophosphokinase"/>
    <property type="match status" value="1"/>
</dbReference>
<evidence type="ECO:0000256" key="5">
    <source>
        <dbReference type="ARBA" id="ARBA00022777"/>
    </source>
</evidence>
<dbReference type="NCBIfam" id="TIGR01378">
    <property type="entry name" value="thi_PPkinase"/>
    <property type="match status" value="1"/>
</dbReference>